<dbReference type="Pfam" id="PF02770">
    <property type="entry name" value="Acyl-CoA_dh_M"/>
    <property type="match status" value="1"/>
</dbReference>
<evidence type="ECO:0000259" key="6">
    <source>
        <dbReference type="Pfam" id="PF00441"/>
    </source>
</evidence>
<feature type="domain" description="Acyl-CoA oxidase/dehydrogenase middle" evidence="7">
    <location>
        <begin position="135"/>
        <end position="228"/>
    </location>
</feature>
<dbReference type="PROSITE" id="PS00073">
    <property type="entry name" value="ACYL_COA_DH_2"/>
    <property type="match status" value="1"/>
</dbReference>
<accession>A0A286GG04</accession>
<evidence type="ECO:0000313" key="9">
    <source>
        <dbReference type="EMBL" id="SOD94420.1"/>
    </source>
</evidence>
<reference evidence="10" key="1">
    <citation type="submission" date="2017-09" db="EMBL/GenBank/DDBJ databases">
        <authorList>
            <person name="Varghese N."/>
            <person name="Submissions S."/>
        </authorList>
    </citation>
    <scope>NUCLEOTIDE SEQUENCE [LARGE SCALE GENOMIC DNA]</scope>
    <source>
        <strain evidence="10">DSM 44270</strain>
    </source>
</reference>
<evidence type="ECO:0000259" key="7">
    <source>
        <dbReference type="Pfam" id="PF02770"/>
    </source>
</evidence>
<dbReference type="Gene3D" id="1.20.140.10">
    <property type="entry name" value="Butyryl-CoA Dehydrogenase, subunit A, domain 3"/>
    <property type="match status" value="1"/>
</dbReference>
<evidence type="ECO:0000256" key="5">
    <source>
        <dbReference type="RuleBase" id="RU362125"/>
    </source>
</evidence>
<evidence type="ECO:0000313" key="10">
    <source>
        <dbReference type="Proteomes" id="UP000219482"/>
    </source>
</evidence>
<dbReference type="InterPro" id="IPR009075">
    <property type="entry name" value="AcylCo_DH/oxidase_C"/>
</dbReference>
<feature type="domain" description="Acyl-CoA dehydrogenase/oxidase N-terminal" evidence="8">
    <location>
        <begin position="21"/>
        <end position="131"/>
    </location>
</feature>
<keyword evidence="5" id="KW-0560">Oxidoreductase</keyword>
<dbReference type="GO" id="GO:0003995">
    <property type="term" value="F:acyl-CoA dehydrogenase activity"/>
    <property type="evidence" value="ECO:0007669"/>
    <property type="project" value="InterPro"/>
</dbReference>
<dbReference type="AlphaFoldDB" id="A0A286GG04"/>
<comment type="similarity">
    <text evidence="2 5">Belongs to the acyl-CoA dehydrogenase family.</text>
</comment>
<name>A0A286GG04_9ACTN</name>
<keyword evidence="4 5" id="KW-0274">FAD</keyword>
<dbReference type="GO" id="GO:0006635">
    <property type="term" value="P:fatty acid beta-oxidation"/>
    <property type="evidence" value="ECO:0007669"/>
    <property type="project" value="InterPro"/>
</dbReference>
<dbReference type="GO" id="GO:0050660">
    <property type="term" value="F:flavin adenine dinucleotide binding"/>
    <property type="evidence" value="ECO:0007669"/>
    <property type="project" value="InterPro"/>
</dbReference>
<comment type="cofactor">
    <cofactor evidence="1 5">
        <name>FAD</name>
        <dbReference type="ChEBI" id="CHEBI:57692"/>
    </cofactor>
</comment>
<dbReference type="InterPro" id="IPR045008">
    <property type="entry name" value="ACX4-like"/>
</dbReference>
<dbReference type="RefSeq" id="WP_097182565.1">
    <property type="nucleotide sequence ID" value="NZ_OCNK01000001.1"/>
</dbReference>
<dbReference type="SUPFAM" id="SSF56645">
    <property type="entry name" value="Acyl-CoA dehydrogenase NM domain-like"/>
    <property type="match status" value="1"/>
</dbReference>
<evidence type="ECO:0000256" key="1">
    <source>
        <dbReference type="ARBA" id="ARBA00001974"/>
    </source>
</evidence>
<evidence type="ECO:0000259" key="8">
    <source>
        <dbReference type="Pfam" id="PF02771"/>
    </source>
</evidence>
<dbReference type="PANTHER" id="PTHR43188">
    <property type="entry name" value="ACYL-COENZYME A OXIDASE"/>
    <property type="match status" value="1"/>
</dbReference>
<keyword evidence="10" id="KW-1185">Reference proteome</keyword>
<evidence type="ECO:0000256" key="3">
    <source>
        <dbReference type="ARBA" id="ARBA00022630"/>
    </source>
</evidence>
<dbReference type="InterPro" id="IPR046373">
    <property type="entry name" value="Acyl-CoA_Oxase/DH_mid-dom_sf"/>
</dbReference>
<dbReference type="InterPro" id="IPR013786">
    <property type="entry name" value="AcylCoA_DH/ox_N"/>
</dbReference>
<feature type="domain" description="Acyl-CoA dehydrogenase/oxidase C-terminal" evidence="6">
    <location>
        <begin position="246"/>
        <end position="387"/>
    </location>
</feature>
<dbReference type="Pfam" id="PF00441">
    <property type="entry name" value="Acyl-CoA_dh_1"/>
    <property type="match status" value="1"/>
</dbReference>
<evidence type="ECO:0000256" key="4">
    <source>
        <dbReference type="ARBA" id="ARBA00022827"/>
    </source>
</evidence>
<gene>
    <name evidence="9" type="ORF">SAMN06272739_0781</name>
</gene>
<dbReference type="PANTHER" id="PTHR43188:SF1">
    <property type="entry name" value="ACYL-COA DEHYDROGENASE"/>
    <property type="match status" value="1"/>
</dbReference>
<organism evidence="9 10">
    <name type="scientific">Blastococcus haudaquaticus</name>
    <dbReference type="NCBI Taxonomy" id="1938745"/>
    <lineage>
        <taxon>Bacteria</taxon>
        <taxon>Bacillati</taxon>
        <taxon>Actinomycetota</taxon>
        <taxon>Actinomycetes</taxon>
        <taxon>Geodermatophilales</taxon>
        <taxon>Geodermatophilaceae</taxon>
        <taxon>Blastococcus</taxon>
    </lineage>
</organism>
<proteinExistence type="inferred from homology"/>
<dbReference type="OrthoDB" id="9770681at2"/>
<dbReference type="Gene3D" id="2.40.110.10">
    <property type="entry name" value="Butyryl-CoA Dehydrogenase, subunit A, domain 2"/>
    <property type="match status" value="1"/>
</dbReference>
<keyword evidence="3 5" id="KW-0285">Flavoprotein</keyword>
<dbReference type="Proteomes" id="UP000219482">
    <property type="component" value="Unassembled WGS sequence"/>
</dbReference>
<dbReference type="EMBL" id="OCNK01000001">
    <property type="protein sequence ID" value="SOD94420.1"/>
    <property type="molecule type" value="Genomic_DNA"/>
</dbReference>
<sequence>MSDEARTVTSDFYDLEALLDDEDRALLHRVRAFMDTEVQPIINEYWTRAEFPRQIIPGLAELGIAGTQFSGYGSPGKSALLDGMIAMELSRGDPSVSTFMGVHGGLAMGSMHLCASEEQKERWLPAMARMELIGAFGLTEPESGSDVARGLRTTARRDGDGWVLNGQKKWIGNGSFADLVIIWAQDVETQRVLGFVVEQGTEGMSAVDLEDKIALRAVQNALITLEDVRVPEENRLQEANSFKDTAKVLRTTRAGVAWSAVGCSRGAYEHALRYANDRTQFGKPIASFQLVQDLLVRMLGNITSSAALCMRLSQLQDAGRMTDEQASLAKAFSTVRMRETVGWARELMGGNGILLEHNVGRYVADAEAIYSYEGTREVNTLIVGRAITGVGAIT</sequence>
<dbReference type="SUPFAM" id="SSF47203">
    <property type="entry name" value="Acyl-CoA dehydrogenase C-terminal domain-like"/>
    <property type="match status" value="1"/>
</dbReference>
<dbReference type="InterPro" id="IPR006089">
    <property type="entry name" value="Acyl-CoA_DH_CS"/>
</dbReference>
<dbReference type="InterPro" id="IPR006091">
    <property type="entry name" value="Acyl-CoA_Oxase/DH_mid-dom"/>
</dbReference>
<dbReference type="Pfam" id="PF02771">
    <property type="entry name" value="Acyl-CoA_dh_N"/>
    <property type="match status" value="1"/>
</dbReference>
<dbReference type="Gene3D" id="1.10.540.10">
    <property type="entry name" value="Acyl-CoA dehydrogenase/oxidase, N-terminal domain"/>
    <property type="match status" value="1"/>
</dbReference>
<dbReference type="InterPro" id="IPR036250">
    <property type="entry name" value="AcylCo_DH-like_C"/>
</dbReference>
<evidence type="ECO:0000256" key="2">
    <source>
        <dbReference type="ARBA" id="ARBA00009347"/>
    </source>
</evidence>
<protein>
    <submittedName>
        <fullName evidence="9">Glutaryl-CoA dehydrogenase</fullName>
    </submittedName>
</protein>
<dbReference type="InterPro" id="IPR009100">
    <property type="entry name" value="AcylCoA_DH/oxidase_NM_dom_sf"/>
</dbReference>
<dbReference type="InterPro" id="IPR037069">
    <property type="entry name" value="AcylCoA_DH/ox_N_sf"/>
</dbReference>